<reference evidence="2" key="1">
    <citation type="journal article" date="2021" name="Nat. Commun.">
        <title>Genetic determinants of endophytism in the Arabidopsis root mycobiome.</title>
        <authorList>
            <person name="Mesny F."/>
            <person name="Miyauchi S."/>
            <person name="Thiergart T."/>
            <person name="Pickel B."/>
            <person name="Atanasova L."/>
            <person name="Karlsson M."/>
            <person name="Huettel B."/>
            <person name="Barry K.W."/>
            <person name="Haridas S."/>
            <person name="Chen C."/>
            <person name="Bauer D."/>
            <person name="Andreopoulos W."/>
            <person name="Pangilinan J."/>
            <person name="LaButti K."/>
            <person name="Riley R."/>
            <person name="Lipzen A."/>
            <person name="Clum A."/>
            <person name="Drula E."/>
            <person name="Henrissat B."/>
            <person name="Kohler A."/>
            <person name="Grigoriev I.V."/>
            <person name="Martin F.M."/>
            <person name="Hacquard S."/>
        </authorList>
    </citation>
    <scope>NUCLEOTIDE SEQUENCE</scope>
    <source>
        <strain evidence="2">MPI-CAGE-CH-0243</strain>
    </source>
</reference>
<accession>A0A9P9E6X5</accession>
<keyword evidence="3" id="KW-1185">Reference proteome</keyword>
<comment type="caution">
    <text evidence="2">The sequence shown here is derived from an EMBL/GenBank/DDBJ whole genome shotgun (WGS) entry which is preliminary data.</text>
</comment>
<dbReference type="PANTHER" id="PTHR42791">
    <property type="entry name" value="GNAT FAMILY ACETYLTRANSFERASE"/>
    <property type="match status" value="1"/>
</dbReference>
<evidence type="ECO:0000313" key="2">
    <source>
        <dbReference type="EMBL" id="KAH7131887.1"/>
    </source>
</evidence>
<dbReference type="EMBL" id="JAGMWT010000003">
    <property type="protein sequence ID" value="KAH7131887.1"/>
    <property type="molecule type" value="Genomic_DNA"/>
</dbReference>
<dbReference type="Pfam" id="PF13673">
    <property type="entry name" value="Acetyltransf_10"/>
    <property type="match status" value="1"/>
</dbReference>
<dbReference type="SUPFAM" id="SSF55729">
    <property type="entry name" value="Acyl-CoA N-acyltransferases (Nat)"/>
    <property type="match status" value="1"/>
</dbReference>
<feature type="domain" description="N-acetyltransferase" evidence="1">
    <location>
        <begin position="3"/>
        <end position="211"/>
    </location>
</feature>
<dbReference type="CDD" id="cd04301">
    <property type="entry name" value="NAT_SF"/>
    <property type="match status" value="1"/>
</dbReference>
<evidence type="ECO:0000313" key="3">
    <source>
        <dbReference type="Proteomes" id="UP000700596"/>
    </source>
</evidence>
<protein>
    <submittedName>
        <fullName evidence="2">Acyl-CoA N-acyltransferase</fullName>
    </submittedName>
</protein>
<dbReference type="AlphaFoldDB" id="A0A9P9E6X5"/>
<dbReference type="PROSITE" id="PS51186">
    <property type="entry name" value="GNAT"/>
    <property type="match status" value="1"/>
</dbReference>
<sequence>MPLEVHPVTESDFKDFVDIQYGAFSGGMASKLNPPPITPEHLQKSIEKHIKNAQDEPDLHFMKVIDTDLNGKMIAGAKWRINHEERTEEQVRLVQIPTPGPEYEGNQAAKDFLKFLAHVRTTWMGTKPFYFLHLLVTRPDHQRRGAGTLLLNWGLEQSDKAQIPAFLESTREGLQVYEKVGFKPVEEQTFDLSKYGGTGWDSSTAMIREPAS</sequence>
<dbReference type="Proteomes" id="UP000700596">
    <property type="component" value="Unassembled WGS sequence"/>
</dbReference>
<dbReference type="OrthoDB" id="2115692at2759"/>
<dbReference type="InterPro" id="IPR000182">
    <property type="entry name" value="GNAT_dom"/>
</dbReference>
<dbReference type="Gene3D" id="3.40.630.30">
    <property type="match status" value="1"/>
</dbReference>
<evidence type="ECO:0000259" key="1">
    <source>
        <dbReference type="PROSITE" id="PS51186"/>
    </source>
</evidence>
<dbReference type="InterPro" id="IPR016181">
    <property type="entry name" value="Acyl_CoA_acyltransferase"/>
</dbReference>
<dbReference type="PANTHER" id="PTHR42791:SF14">
    <property type="entry name" value="N-ACETYLTRANSFERASE DOMAIN-CONTAINING PROTEIN"/>
    <property type="match status" value="1"/>
</dbReference>
<dbReference type="GO" id="GO:0016747">
    <property type="term" value="F:acyltransferase activity, transferring groups other than amino-acyl groups"/>
    <property type="evidence" value="ECO:0007669"/>
    <property type="project" value="InterPro"/>
</dbReference>
<organism evidence="2 3">
    <name type="scientific">Dendryphion nanum</name>
    <dbReference type="NCBI Taxonomy" id="256645"/>
    <lineage>
        <taxon>Eukaryota</taxon>
        <taxon>Fungi</taxon>
        <taxon>Dikarya</taxon>
        <taxon>Ascomycota</taxon>
        <taxon>Pezizomycotina</taxon>
        <taxon>Dothideomycetes</taxon>
        <taxon>Pleosporomycetidae</taxon>
        <taxon>Pleosporales</taxon>
        <taxon>Torulaceae</taxon>
        <taxon>Dendryphion</taxon>
    </lineage>
</organism>
<proteinExistence type="predicted"/>
<gene>
    <name evidence="2" type="ORF">B0J11DRAFT_565475</name>
</gene>
<dbReference type="InterPro" id="IPR052523">
    <property type="entry name" value="Trichothecene_AcTrans"/>
</dbReference>
<name>A0A9P9E6X5_9PLEO</name>